<sequence>MFNRSITSGKPATEQIKHYDSGPVAVTLLVSSNPAWPSDVLSVSNVFFCNQHTEEVLRIRQSWCRD</sequence>
<reference evidence="1" key="2">
    <citation type="submission" date="2020-11" db="EMBL/GenBank/DDBJ databases">
        <authorList>
            <person name="McCartney M.A."/>
            <person name="Auch B."/>
            <person name="Kono T."/>
            <person name="Mallez S."/>
            <person name="Becker A."/>
            <person name="Gohl D.M."/>
            <person name="Silverstein K.A.T."/>
            <person name="Koren S."/>
            <person name="Bechman K.B."/>
            <person name="Herman A."/>
            <person name="Abrahante J.E."/>
            <person name="Garbe J."/>
        </authorList>
    </citation>
    <scope>NUCLEOTIDE SEQUENCE</scope>
    <source>
        <strain evidence="1">Duluth1</strain>
        <tissue evidence="1">Whole animal</tissue>
    </source>
</reference>
<dbReference type="EMBL" id="JAIWYP010000012">
    <property type="protein sequence ID" value="KAH3729929.1"/>
    <property type="molecule type" value="Genomic_DNA"/>
</dbReference>
<proteinExistence type="predicted"/>
<dbReference type="Proteomes" id="UP000828390">
    <property type="component" value="Unassembled WGS sequence"/>
</dbReference>
<organism evidence="1 2">
    <name type="scientific">Dreissena polymorpha</name>
    <name type="common">Zebra mussel</name>
    <name type="synonym">Mytilus polymorpha</name>
    <dbReference type="NCBI Taxonomy" id="45954"/>
    <lineage>
        <taxon>Eukaryota</taxon>
        <taxon>Metazoa</taxon>
        <taxon>Spiralia</taxon>
        <taxon>Lophotrochozoa</taxon>
        <taxon>Mollusca</taxon>
        <taxon>Bivalvia</taxon>
        <taxon>Autobranchia</taxon>
        <taxon>Heteroconchia</taxon>
        <taxon>Euheterodonta</taxon>
        <taxon>Imparidentia</taxon>
        <taxon>Neoheterodontei</taxon>
        <taxon>Myida</taxon>
        <taxon>Dreissenoidea</taxon>
        <taxon>Dreissenidae</taxon>
        <taxon>Dreissena</taxon>
    </lineage>
</organism>
<comment type="caution">
    <text evidence="1">The sequence shown here is derived from an EMBL/GenBank/DDBJ whole genome shotgun (WGS) entry which is preliminary data.</text>
</comment>
<protein>
    <submittedName>
        <fullName evidence="1">Uncharacterized protein</fullName>
    </submittedName>
</protein>
<gene>
    <name evidence="1" type="ORF">DPMN_055907</name>
</gene>
<dbReference type="AlphaFoldDB" id="A0A9D4CSG2"/>
<accession>A0A9D4CSG2</accession>
<keyword evidence="2" id="KW-1185">Reference proteome</keyword>
<evidence type="ECO:0000313" key="1">
    <source>
        <dbReference type="EMBL" id="KAH3729929.1"/>
    </source>
</evidence>
<reference evidence="1" key="1">
    <citation type="journal article" date="2019" name="bioRxiv">
        <title>The Genome of the Zebra Mussel, Dreissena polymorpha: A Resource for Invasive Species Research.</title>
        <authorList>
            <person name="McCartney M.A."/>
            <person name="Auch B."/>
            <person name="Kono T."/>
            <person name="Mallez S."/>
            <person name="Zhang Y."/>
            <person name="Obille A."/>
            <person name="Becker A."/>
            <person name="Abrahante J.E."/>
            <person name="Garbe J."/>
            <person name="Badalamenti J.P."/>
            <person name="Herman A."/>
            <person name="Mangelson H."/>
            <person name="Liachko I."/>
            <person name="Sullivan S."/>
            <person name="Sone E.D."/>
            <person name="Koren S."/>
            <person name="Silverstein K.A.T."/>
            <person name="Beckman K.B."/>
            <person name="Gohl D.M."/>
        </authorList>
    </citation>
    <scope>NUCLEOTIDE SEQUENCE</scope>
    <source>
        <strain evidence="1">Duluth1</strain>
        <tissue evidence="1">Whole animal</tissue>
    </source>
</reference>
<name>A0A9D4CSG2_DREPO</name>
<evidence type="ECO:0000313" key="2">
    <source>
        <dbReference type="Proteomes" id="UP000828390"/>
    </source>
</evidence>